<dbReference type="EMBL" id="CP101497">
    <property type="protein sequence ID" value="UTT61524.1"/>
    <property type="molecule type" value="Genomic_DNA"/>
</dbReference>
<feature type="domain" description="DUF305" evidence="2">
    <location>
        <begin position="38"/>
        <end position="183"/>
    </location>
</feature>
<proteinExistence type="predicted"/>
<protein>
    <submittedName>
        <fullName evidence="3">DUF305 domain-containing protein</fullName>
    </submittedName>
</protein>
<evidence type="ECO:0000259" key="2">
    <source>
        <dbReference type="Pfam" id="PF03713"/>
    </source>
</evidence>
<evidence type="ECO:0000256" key="1">
    <source>
        <dbReference type="SAM" id="Phobius"/>
    </source>
</evidence>
<dbReference type="PANTHER" id="PTHR36933">
    <property type="entry name" value="SLL0788 PROTEIN"/>
    <property type="match status" value="1"/>
</dbReference>
<keyword evidence="1" id="KW-0812">Transmembrane</keyword>
<keyword evidence="4" id="KW-1185">Reference proteome</keyword>
<dbReference type="InterPro" id="IPR005183">
    <property type="entry name" value="DUF305_CopM-like"/>
</dbReference>
<gene>
    <name evidence="3" type="ORF">NNL39_07475</name>
</gene>
<keyword evidence="1" id="KW-1133">Transmembrane helix</keyword>
<accession>A0ABY5FTB2</accession>
<name>A0ABY5FTB2_9MICO</name>
<dbReference type="Gene3D" id="1.20.1260.10">
    <property type="match status" value="1"/>
</dbReference>
<feature type="transmembrane region" description="Helical" evidence="1">
    <location>
        <begin position="7"/>
        <end position="28"/>
    </location>
</feature>
<organism evidence="3 4">
    <name type="scientific">Microcella humidisoli</name>
    <dbReference type="NCBI Taxonomy" id="2963406"/>
    <lineage>
        <taxon>Bacteria</taxon>
        <taxon>Bacillati</taxon>
        <taxon>Actinomycetota</taxon>
        <taxon>Actinomycetes</taxon>
        <taxon>Micrococcales</taxon>
        <taxon>Microbacteriaceae</taxon>
        <taxon>Microcella</taxon>
    </lineage>
</organism>
<evidence type="ECO:0000313" key="3">
    <source>
        <dbReference type="EMBL" id="UTT61524.1"/>
    </source>
</evidence>
<evidence type="ECO:0000313" key="4">
    <source>
        <dbReference type="Proteomes" id="UP001060039"/>
    </source>
</evidence>
<dbReference type="Pfam" id="PF03713">
    <property type="entry name" value="DUF305"/>
    <property type="match status" value="1"/>
</dbReference>
<reference evidence="3" key="1">
    <citation type="submission" date="2022-07" db="EMBL/GenBank/DDBJ databases">
        <title>Taxonomic analysis of Microcella humidisoli nov. sp., isolated from riverside soil.</title>
        <authorList>
            <person name="Molina K.M."/>
            <person name="Kim S.B."/>
        </authorList>
    </citation>
    <scope>NUCLEOTIDE SEQUENCE</scope>
    <source>
        <strain evidence="3">MMS21-STM10</strain>
    </source>
</reference>
<dbReference type="InterPro" id="IPR012347">
    <property type="entry name" value="Ferritin-like"/>
</dbReference>
<dbReference type="Proteomes" id="UP001060039">
    <property type="component" value="Chromosome"/>
</dbReference>
<dbReference type="PANTHER" id="PTHR36933:SF1">
    <property type="entry name" value="SLL0788 PROTEIN"/>
    <property type="match status" value="1"/>
</dbReference>
<sequence length="186" mass="20006">MTVKQRIAIISGIVAILGISVAGALAWMNRAEPFNDRDVAFASNMVPHHVGALEMAEVILSKEGIPAEVQELAARIEAAQQPEINQMNDWLKAWGTPTMAGGHGGHSMMMSGMMSEADMMALEDAQGVEAARLFLEGMIIHHKGAVEMAQVEVEGGRFPEAVALARSIIEQQTDEIAEMESLLANL</sequence>
<keyword evidence="1" id="KW-0472">Membrane</keyword>